<feature type="transmembrane region" description="Helical" evidence="13">
    <location>
        <begin position="137"/>
        <end position="155"/>
    </location>
</feature>
<protein>
    <recommendedName>
        <fullName evidence="13">Nickel/cobalt efflux system</fullName>
    </recommendedName>
</protein>
<evidence type="ECO:0000256" key="10">
    <source>
        <dbReference type="ARBA" id="ARBA00023112"/>
    </source>
</evidence>
<keyword evidence="4 13" id="KW-0813">Transport</keyword>
<gene>
    <name evidence="14" type="ORF">C8N34_11955</name>
</gene>
<dbReference type="GO" id="GO:0006824">
    <property type="term" value="P:cobalt ion transport"/>
    <property type="evidence" value="ECO:0007669"/>
    <property type="project" value="UniProtKB-KW"/>
</dbReference>
<evidence type="ECO:0000256" key="6">
    <source>
        <dbReference type="ARBA" id="ARBA00022596"/>
    </source>
</evidence>
<dbReference type="GO" id="GO:0046583">
    <property type="term" value="F:monoatomic cation efflux transmembrane transporter activity"/>
    <property type="evidence" value="ECO:0007669"/>
    <property type="project" value="TreeGrafter"/>
</dbReference>
<keyword evidence="8 13" id="KW-1133">Transmembrane helix</keyword>
<evidence type="ECO:0000256" key="13">
    <source>
        <dbReference type="RuleBase" id="RU362101"/>
    </source>
</evidence>
<dbReference type="GO" id="GO:0005886">
    <property type="term" value="C:plasma membrane"/>
    <property type="evidence" value="ECO:0007669"/>
    <property type="project" value="UniProtKB-SubCell"/>
</dbReference>
<evidence type="ECO:0000313" key="15">
    <source>
        <dbReference type="Proteomes" id="UP000244224"/>
    </source>
</evidence>
<evidence type="ECO:0000256" key="3">
    <source>
        <dbReference type="ARBA" id="ARBA00022426"/>
    </source>
</evidence>
<evidence type="ECO:0000256" key="9">
    <source>
        <dbReference type="ARBA" id="ARBA00023065"/>
    </source>
</evidence>
<evidence type="ECO:0000256" key="7">
    <source>
        <dbReference type="ARBA" id="ARBA00022692"/>
    </source>
</evidence>
<keyword evidence="5" id="KW-1003">Cell membrane</keyword>
<dbReference type="PANTHER" id="PTHR40659:SF1">
    <property type="entry name" value="NICKEL_COBALT EFFLUX SYSTEM RCNA"/>
    <property type="match status" value="1"/>
</dbReference>
<feature type="transmembrane region" description="Helical" evidence="13">
    <location>
        <begin position="228"/>
        <end position="257"/>
    </location>
</feature>
<evidence type="ECO:0000256" key="4">
    <source>
        <dbReference type="ARBA" id="ARBA00022448"/>
    </source>
</evidence>
<comment type="subcellular location">
    <subcellularLocation>
        <location evidence="2 13">Cell membrane</location>
        <topology evidence="2 13">Multi-pass membrane protein</topology>
    </subcellularLocation>
</comment>
<dbReference type="GO" id="GO:0015099">
    <property type="term" value="F:nickel cation transmembrane transporter activity"/>
    <property type="evidence" value="ECO:0007669"/>
    <property type="project" value="UniProtKB-UniRule"/>
</dbReference>
<dbReference type="GO" id="GO:0032025">
    <property type="term" value="P:response to cobalt ion"/>
    <property type="evidence" value="ECO:0007669"/>
    <property type="project" value="TreeGrafter"/>
</dbReference>
<name>A0A2T6AQB1_9RHOB</name>
<accession>A0A2T6AQB1</accession>
<evidence type="ECO:0000256" key="12">
    <source>
        <dbReference type="ARBA" id="ARBA00023285"/>
    </source>
</evidence>
<keyword evidence="12" id="KW-0170">Cobalt</keyword>
<dbReference type="Pfam" id="PF03824">
    <property type="entry name" value="NicO"/>
    <property type="match status" value="2"/>
</dbReference>
<keyword evidence="7 13" id="KW-0812">Transmembrane</keyword>
<comment type="similarity">
    <text evidence="13">Belongs to the NiCoT transporter (TC 2.A.52) family.</text>
</comment>
<organism evidence="14 15">
    <name type="scientific">Gemmobacter caeni</name>
    <dbReference type="NCBI Taxonomy" id="589035"/>
    <lineage>
        <taxon>Bacteria</taxon>
        <taxon>Pseudomonadati</taxon>
        <taxon>Pseudomonadota</taxon>
        <taxon>Alphaproteobacteria</taxon>
        <taxon>Rhodobacterales</taxon>
        <taxon>Paracoccaceae</taxon>
        <taxon>Gemmobacter</taxon>
    </lineage>
</organism>
<feature type="transmembrane region" description="Helical" evidence="13">
    <location>
        <begin position="277"/>
        <end position="296"/>
    </location>
</feature>
<comment type="caution">
    <text evidence="14">The sequence shown here is derived from an EMBL/GenBank/DDBJ whole genome shotgun (WGS) entry which is preliminary data.</text>
</comment>
<comment type="function">
    <text evidence="1">Efflux system for nickel and cobalt.</text>
</comment>
<feature type="transmembrane region" description="Helical" evidence="13">
    <location>
        <begin position="46"/>
        <end position="71"/>
    </location>
</feature>
<sequence length="297" mass="30389">MRRGVILFAALLALGLLALWAGGGFTALRLWALAGAREVQQQMAGAVRGIATGAPGALAGLLAVCFAYGFFHAAGPGHGKMLIGSYGMARRVSLIWLAALALVSSLAQATVAVVLLYALMVGLGWARTQIEGVTETVLAPVSHAMILGIGLWLVWRGVAHWRGQAHPHHDHHHSHGPDCGCGHAHGPTPEQVAQISGWRDAAALVAGIALRPCSGALFLLVLSWQMGIAAAGVAGVYAMGIGTATVTVAVAASAYFLREGAFEGLSGGRLARAVPMIEIAVGLVVAIVSAGLLTSAL</sequence>
<evidence type="ECO:0000256" key="1">
    <source>
        <dbReference type="ARBA" id="ARBA00002510"/>
    </source>
</evidence>
<keyword evidence="11 13" id="KW-0472">Membrane</keyword>
<keyword evidence="15" id="KW-1185">Reference proteome</keyword>
<evidence type="ECO:0000256" key="11">
    <source>
        <dbReference type="ARBA" id="ARBA00023136"/>
    </source>
</evidence>
<keyword evidence="10" id="KW-0921">Nickel transport</keyword>
<dbReference type="InterPro" id="IPR011541">
    <property type="entry name" value="Ni/Co_transpt_high_affinity"/>
</dbReference>
<keyword evidence="6" id="KW-0533">Nickel</keyword>
<dbReference type="RefSeq" id="WP_108130430.1">
    <property type="nucleotide sequence ID" value="NZ_QBKP01000019.1"/>
</dbReference>
<reference evidence="14 15" key="1">
    <citation type="submission" date="2018-04" db="EMBL/GenBank/DDBJ databases">
        <title>Genomic Encyclopedia of Archaeal and Bacterial Type Strains, Phase II (KMG-II): from individual species to whole genera.</title>
        <authorList>
            <person name="Goeker M."/>
        </authorList>
    </citation>
    <scope>NUCLEOTIDE SEQUENCE [LARGE SCALE GENOMIC DNA]</scope>
    <source>
        <strain evidence="14 15">DSM 21823</strain>
    </source>
</reference>
<evidence type="ECO:0000256" key="2">
    <source>
        <dbReference type="ARBA" id="ARBA00004651"/>
    </source>
</evidence>
<dbReference type="AlphaFoldDB" id="A0A2T6AQB1"/>
<evidence type="ECO:0000256" key="8">
    <source>
        <dbReference type="ARBA" id="ARBA00022989"/>
    </source>
</evidence>
<dbReference type="PANTHER" id="PTHR40659">
    <property type="entry name" value="NICKEL/COBALT EFFLUX SYSTEM RCNA"/>
    <property type="match status" value="1"/>
</dbReference>
<dbReference type="Proteomes" id="UP000244224">
    <property type="component" value="Unassembled WGS sequence"/>
</dbReference>
<keyword evidence="9" id="KW-0406">Ion transport</keyword>
<feature type="transmembrane region" description="Helical" evidence="13">
    <location>
        <begin position="201"/>
        <end position="222"/>
    </location>
</feature>
<dbReference type="InterPro" id="IPR051224">
    <property type="entry name" value="NiCoT_RcnA"/>
</dbReference>
<proteinExistence type="inferred from homology"/>
<feature type="transmembrane region" description="Helical" evidence="13">
    <location>
        <begin position="92"/>
        <end position="125"/>
    </location>
</feature>
<evidence type="ECO:0000313" key="14">
    <source>
        <dbReference type="EMBL" id="PTX45992.1"/>
    </source>
</evidence>
<evidence type="ECO:0000256" key="5">
    <source>
        <dbReference type="ARBA" id="ARBA00022475"/>
    </source>
</evidence>
<dbReference type="GO" id="GO:0010045">
    <property type="term" value="P:response to nickel cation"/>
    <property type="evidence" value="ECO:0007669"/>
    <property type="project" value="TreeGrafter"/>
</dbReference>
<dbReference type="OrthoDB" id="9812956at2"/>
<dbReference type="EMBL" id="QBKP01000019">
    <property type="protein sequence ID" value="PTX45992.1"/>
    <property type="molecule type" value="Genomic_DNA"/>
</dbReference>
<keyword evidence="3" id="KW-0171">Cobalt transport</keyword>